<sequence>MEYPGLTPVPNTTRPLARATRSSSVASSCCDAHGYESSSHVDTTWYPAASRARNDGATRSREDPAQCTATAPGRAGPSSPTSAATRTSGPGASPPGPASVSAPSMSRSGRPARSGSMSTAPTLR</sequence>
<proteinExistence type="predicted"/>
<feature type="compositionally biased region" description="Low complexity" evidence="1">
    <location>
        <begin position="71"/>
        <end position="91"/>
    </location>
</feature>
<feature type="region of interest" description="Disordered" evidence="1">
    <location>
        <begin position="1"/>
        <end position="124"/>
    </location>
</feature>
<protein>
    <submittedName>
        <fullName evidence="2">Uncharacterized protein</fullName>
    </submittedName>
</protein>
<keyword evidence="3" id="KW-1185">Reference proteome</keyword>
<feature type="compositionally biased region" description="Low complexity" evidence="1">
    <location>
        <begin position="17"/>
        <end position="28"/>
    </location>
</feature>
<evidence type="ECO:0000256" key="1">
    <source>
        <dbReference type="SAM" id="MobiDB-lite"/>
    </source>
</evidence>
<feature type="compositionally biased region" description="Basic and acidic residues" evidence="1">
    <location>
        <begin position="52"/>
        <end position="64"/>
    </location>
</feature>
<gene>
    <name evidence="2" type="ORF">DPM12_11655</name>
</gene>
<evidence type="ECO:0000313" key="2">
    <source>
        <dbReference type="EMBL" id="RAW14072.1"/>
    </source>
</evidence>
<organism evidence="2 3">
    <name type="scientific">Phytoactinopolyspora halophila</name>
    <dbReference type="NCBI Taxonomy" id="1981511"/>
    <lineage>
        <taxon>Bacteria</taxon>
        <taxon>Bacillati</taxon>
        <taxon>Actinomycetota</taxon>
        <taxon>Actinomycetes</taxon>
        <taxon>Jiangellales</taxon>
        <taxon>Jiangellaceae</taxon>
        <taxon>Phytoactinopolyspora</taxon>
    </lineage>
</organism>
<evidence type="ECO:0000313" key="3">
    <source>
        <dbReference type="Proteomes" id="UP000250462"/>
    </source>
</evidence>
<accession>A0A329QRS2</accession>
<name>A0A329QRS2_9ACTN</name>
<dbReference type="AlphaFoldDB" id="A0A329QRS2"/>
<dbReference type="Pfam" id="PF05142">
    <property type="entry name" value="DUF702"/>
    <property type="match status" value="1"/>
</dbReference>
<dbReference type="Proteomes" id="UP000250462">
    <property type="component" value="Unassembled WGS sequence"/>
</dbReference>
<reference evidence="2 3" key="1">
    <citation type="submission" date="2018-06" db="EMBL/GenBank/DDBJ databases">
        <title>Phytoactinopolyspora halophila sp. nov., a novel halophilic actinomycete isolated from a saline soil in China.</title>
        <authorList>
            <person name="Tang S.-K."/>
        </authorList>
    </citation>
    <scope>NUCLEOTIDE SEQUENCE [LARGE SCALE GENOMIC DNA]</scope>
    <source>
        <strain evidence="2 3">YIM 96934</strain>
    </source>
</reference>
<feature type="compositionally biased region" description="Polar residues" evidence="1">
    <location>
        <begin position="115"/>
        <end position="124"/>
    </location>
</feature>
<dbReference type="EMBL" id="QMIG01000010">
    <property type="protein sequence ID" value="RAW14072.1"/>
    <property type="molecule type" value="Genomic_DNA"/>
</dbReference>
<comment type="caution">
    <text evidence="2">The sequence shown here is derived from an EMBL/GenBank/DDBJ whole genome shotgun (WGS) entry which is preliminary data.</text>
</comment>